<organism evidence="3 4">
    <name type="scientific">Hymenobacter arizonensis</name>
    <name type="common">Siccationidurans arizonensis</name>
    <dbReference type="NCBI Taxonomy" id="1227077"/>
    <lineage>
        <taxon>Bacteria</taxon>
        <taxon>Pseudomonadati</taxon>
        <taxon>Bacteroidota</taxon>
        <taxon>Cytophagia</taxon>
        <taxon>Cytophagales</taxon>
        <taxon>Hymenobacteraceae</taxon>
        <taxon>Hymenobacter</taxon>
    </lineage>
</organism>
<name>A0A1I5YSE5_HYMAR</name>
<keyword evidence="4" id="KW-1185">Reference proteome</keyword>
<evidence type="ECO:0000256" key="1">
    <source>
        <dbReference type="SAM" id="Coils"/>
    </source>
</evidence>
<dbReference type="AlphaFoldDB" id="A0A1I5YSE5"/>
<feature type="signal peptide" evidence="2">
    <location>
        <begin position="1"/>
        <end position="19"/>
    </location>
</feature>
<feature type="chain" id="PRO_5011739782" description="Murein lipoprotein" evidence="2">
    <location>
        <begin position="20"/>
        <end position="90"/>
    </location>
</feature>
<dbReference type="EMBL" id="FOXS01000003">
    <property type="protein sequence ID" value="SFQ47224.1"/>
    <property type="molecule type" value="Genomic_DNA"/>
</dbReference>
<dbReference type="RefSeq" id="WP_143080173.1">
    <property type="nucleotide sequence ID" value="NZ_FOXS01000003.1"/>
</dbReference>
<dbReference type="Proteomes" id="UP000199029">
    <property type="component" value="Unassembled WGS sequence"/>
</dbReference>
<reference evidence="4" key="1">
    <citation type="submission" date="2016-10" db="EMBL/GenBank/DDBJ databases">
        <authorList>
            <person name="Varghese N."/>
            <person name="Submissions S."/>
        </authorList>
    </citation>
    <scope>NUCLEOTIDE SEQUENCE [LARGE SCALE GENOMIC DNA]</scope>
    <source>
        <strain evidence="4">OR362-8,ATCC BAA-1266,JCM 13504</strain>
    </source>
</reference>
<dbReference type="OrthoDB" id="886334at2"/>
<accession>A0A1I5YSE5</accession>
<evidence type="ECO:0000313" key="3">
    <source>
        <dbReference type="EMBL" id="SFQ47224.1"/>
    </source>
</evidence>
<protein>
    <recommendedName>
        <fullName evidence="5">Murein lipoprotein</fullName>
    </recommendedName>
</protein>
<evidence type="ECO:0000313" key="4">
    <source>
        <dbReference type="Proteomes" id="UP000199029"/>
    </source>
</evidence>
<dbReference type="PROSITE" id="PS51257">
    <property type="entry name" value="PROKAR_LIPOPROTEIN"/>
    <property type="match status" value="1"/>
</dbReference>
<keyword evidence="2" id="KW-0732">Signal</keyword>
<feature type="coiled-coil region" evidence="1">
    <location>
        <begin position="38"/>
        <end position="86"/>
    </location>
</feature>
<evidence type="ECO:0000256" key="2">
    <source>
        <dbReference type="SAM" id="SignalP"/>
    </source>
</evidence>
<evidence type="ECO:0008006" key="5">
    <source>
        <dbReference type="Google" id="ProtNLM"/>
    </source>
</evidence>
<sequence length="90" mass="9647">MKIKNIVVASLLLTGSVLSSCSIGNSLTSDLNSNNPAIAEQAQRVQALEQQMRQQKAISDAEKQKLEGLKQQLDGAKQNLRGIKTQAKAG</sequence>
<gene>
    <name evidence="3" type="ORF">SAMN04515668_2414</name>
</gene>
<proteinExistence type="predicted"/>
<keyword evidence="1" id="KW-0175">Coiled coil</keyword>